<reference evidence="2 3" key="1">
    <citation type="journal article" date="2018" name="Front. Plant Sci.">
        <title>Red Clover (Trifolium pratense) and Zigzag Clover (T. medium) - A Picture of Genomic Similarities and Differences.</title>
        <authorList>
            <person name="Dluhosova J."/>
            <person name="Istvanek J."/>
            <person name="Nedelnik J."/>
            <person name="Repkova J."/>
        </authorList>
    </citation>
    <scope>NUCLEOTIDE SEQUENCE [LARGE SCALE GENOMIC DNA]</scope>
    <source>
        <strain evidence="3">cv. 10/8</strain>
        <tissue evidence="2">Leaf</tissue>
    </source>
</reference>
<dbReference type="AlphaFoldDB" id="A0A392NFU5"/>
<dbReference type="EMBL" id="LXQA010038394">
    <property type="protein sequence ID" value="MCH98726.1"/>
    <property type="molecule type" value="Genomic_DNA"/>
</dbReference>
<keyword evidence="2" id="KW-0695">RNA-directed DNA polymerase</keyword>
<dbReference type="GO" id="GO:0003964">
    <property type="term" value="F:RNA-directed DNA polymerase activity"/>
    <property type="evidence" value="ECO:0007669"/>
    <property type="project" value="UniProtKB-KW"/>
</dbReference>
<feature type="domain" description="Reverse transcriptase zinc-binding" evidence="1">
    <location>
        <begin position="53"/>
        <end position="109"/>
    </location>
</feature>
<name>A0A392NFU5_9FABA</name>
<dbReference type="Pfam" id="PF13966">
    <property type="entry name" value="zf-RVT"/>
    <property type="match status" value="1"/>
</dbReference>
<keyword evidence="3" id="KW-1185">Reference proteome</keyword>
<comment type="caution">
    <text evidence="2">The sequence shown here is derived from an EMBL/GenBank/DDBJ whole genome shotgun (WGS) entry which is preliminary data.</text>
</comment>
<accession>A0A392NFU5</accession>
<dbReference type="Proteomes" id="UP000265520">
    <property type="component" value="Unassembled WGS sequence"/>
</dbReference>
<keyword evidence="2" id="KW-0548">Nucleotidyltransferase</keyword>
<proteinExistence type="predicted"/>
<evidence type="ECO:0000259" key="1">
    <source>
        <dbReference type="Pfam" id="PF13966"/>
    </source>
</evidence>
<sequence length="203" mass="23707">MEINLMTELWLRSEGSGRVCTPQYQAREILEVPLLEEVEEDCLVWKEEQNGVYSVKTGYKLLMHTQSERGSRGMEGDWCSLWKIRALPKAKHLLWRICRDCLPTRVRLPSTLCLSAIITQRLQRFGEAKALFHDIGSKEERTVAGRVAVMVWWLWNNRNNWLWNNEKSDATHLGKQAFYSWQDWFIAQNVQPGTGNEGQNQQL</sequence>
<evidence type="ECO:0000313" key="2">
    <source>
        <dbReference type="EMBL" id="MCH98726.1"/>
    </source>
</evidence>
<organism evidence="2 3">
    <name type="scientific">Trifolium medium</name>
    <dbReference type="NCBI Taxonomy" id="97028"/>
    <lineage>
        <taxon>Eukaryota</taxon>
        <taxon>Viridiplantae</taxon>
        <taxon>Streptophyta</taxon>
        <taxon>Embryophyta</taxon>
        <taxon>Tracheophyta</taxon>
        <taxon>Spermatophyta</taxon>
        <taxon>Magnoliopsida</taxon>
        <taxon>eudicotyledons</taxon>
        <taxon>Gunneridae</taxon>
        <taxon>Pentapetalae</taxon>
        <taxon>rosids</taxon>
        <taxon>fabids</taxon>
        <taxon>Fabales</taxon>
        <taxon>Fabaceae</taxon>
        <taxon>Papilionoideae</taxon>
        <taxon>50 kb inversion clade</taxon>
        <taxon>NPAAA clade</taxon>
        <taxon>Hologalegina</taxon>
        <taxon>IRL clade</taxon>
        <taxon>Trifolieae</taxon>
        <taxon>Trifolium</taxon>
    </lineage>
</organism>
<keyword evidence="2" id="KW-0808">Transferase</keyword>
<protein>
    <submittedName>
        <fullName evidence="2">Putative reverse transcriptase</fullName>
    </submittedName>
</protein>
<feature type="non-terminal residue" evidence="2">
    <location>
        <position position="203"/>
    </location>
</feature>
<evidence type="ECO:0000313" key="3">
    <source>
        <dbReference type="Proteomes" id="UP000265520"/>
    </source>
</evidence>
<dbReference type="InterPro" id="IPR026960">
    <property type="entry name" value="RVT-Znf"/>
</dbReference>